<evidence type="ECO:0000313" key="6">
    <source>
        <dbReference type="Proteomes" id="UP000249354"/>
    </source>
</evidence>
<keyword evidence="3 4" id="KW-0456">Lyase</keyword>
<dbReference type="AlphaFoldDB" id="A0A2W4VJ28"/>
<evidence type="ECO:0000256" key="2">
    <source>
        <dbReference type="ARBA" id="ARBA00006472"/>
    </source>
</evidence>
<dbReference type="GO" id="GO:0006729">
    <property type="term" value="P:tetrahydrobiopterin biosynthetic process"/>
    <property type="evidence" value="ECO:0007669"/>
    <property type="project" value="InterPro"/>
</dbReference>
<evidence type="ECO:0000256" key="3">
    <source>
        <dbReference type="ARBA" id="ARBA00023239"/>
    </source>
</evidence>
<dbReference type="InterPro" id="IPR001533">
    <property type="entry name" value="Pterin_deHydtase"/>
</dbReference>
<protein>
    <recommendedName>
        <fullName evidence="4">Putative pterin-4-alpha-carbinolamine dehydratase</fullName>
        <shortName evidence="4">PHS</shortName>
        <ecNumber evidence="4">4.2.1.96</ecNumber>
    </recommendedName>
    <alternativeName>
        <fullName evidence="4">4-alpha-hydroxy-tetrahydropterin dehydratase</fullName>
    </alternativeName>
    <alternativeName>
        <fullName evidence="4">Pterin carbinolamine dehydratase</fullName>
        <shortName evidence="4">PCD</shortName>
    </alternativeName>
</protein>
<comment type="similarity">
    <text evidence="2 4">Belongs to the pterin-4-alpha-carbinolamine dehydratase family.</text>
</comment>
<reference evidence="5 6" key="2">
    <citation type="submission" date="2018-06" db="EMBL/GenBank/DDBJ databases">
        <title>Metagenomic assembly of (sub)arctic Cyanobacteria and their associated microbiome from non-axenic cultures.</title>
        <authorList>
            <person name="Baurain D."/>
        </authorList>
    </citation>
    <scope>NUCLEOTIDE SEQUENCE [LARGE SCALE GENOMIC DNA]</scope>
    <source>
        <strain evidence="5">ULC129bin1</strain>
    </source>
</reference>
<dbReference type="Proteomes" id="UP000249354">
    <property type="component" value="Unassembled WGS sequence"/>
</dbReference>
<dbReference type="PANTHER" id="PTHR42805:SF1">
    <property type="entry name" value="PTERIN-4-ALPHA-CARBINOLAMINE DEHYDRATASE-RELATED"/>
    <property type="match status" value="1"/>
</dbReference>
<dbReference type="Pfam" id="PF01329">
    <property type="entry name" value="Pterin_4a"/>
    <property type="match status" value="1"/>
</dbReference>
<dbReference type="PANTHER" id="PTHR42805">
    <property type="entry name" value="PTERIN-4-ALPHA-CARBINOLAMINE DEHYDRATASE-RELATED"/>
    <property type="match status" value="1"/>
</dbReference>
<gene>
    <name evidence="5" type="ORF">DCF25_18060</name>
</gene>
<dbReference type="InterPro" id="IPR036428">
    <property type="entry name" value="PCD_sf"/>
</dbReference>
<accession>A0A2W4VJ28</accession>
<dbReference type="EC" id="4.2.1.96" evidence="4"/>
<dbReference type="GO" id="GO:0008124">
    <property type="term" value="F:4-alpha-hydroxytetrahydrobiopterin dehydratase activity"/>
    <property type="evidence" value="ECO:0007669"/>
    <property type="project" value="UniProtKB-UniRule"/>
</dbReference>
<organism evidence="5 6">
    <name type="scientific">Leptolyngbya foveolarum</name>
    <dbReference type="NCBI Taxonomy" id="47253"/>
    <lineage>
        <taxon>Bacteria</taxon>
        <taxon>Bacillati</taxon>
        <taxon>Cyanobacteriota</taxon>
        <taxon>Cyanophyceae</taxon>
        <taxon>Leptolyngbyales</taxon>
        <taxon>Leptolyngbyaceae</taxon>
        <taxon>Leptolyngbya group</taxon>
        <taxon>Leptolyngbya</taxon>
    </lineage>
</organism>
<comment type="catalytic activity">
    <reaction evidence="1 4">
        <text>(4aS,6R)-4a-hydroxy-L-erythro-5,6,7,8-tetrahydrobiopterin = (6R)-L-erythro-6,7-dihydrobiopterin + H2O</text>
        <dbReference type="Rhea" id="RHEA:11920"/>
        <dbReference type="ChEBI" id="CHEBI:15377"/>
        <dbReference type="ChEBI" id="CHEBI:15642"/>
        <dbReference type="ChEBI" id="CHEBI:43120"/>
        <dbReference type="EC" id="4.2.1.96"/>
    </reaction>
</comment>
<dbReference type="EMBL" id="QBMC01000156">
    <property type="protein sequence ID" value="PZO12211.1"/>
    <property type="molecule type" value="Genomic_DNA"/>
</dbReference>
<proteinExistence type="inferred from homology"/>
<dbReference type="SUPFAM" id="SSF55248">
    <property type="entry name" value="PCD-like"/>
    <property type="match status" value="1"/>
</dbReference>
<dbReference type="HAMAP" id="MF_00434">
    <property type="entry name" value="Pterin_4_alpha"/>
    <property type="match status" value="1"/>
</dbReference>
<sequence>MSENSKPLASQVCIPCSGSMPPATAEEIAQLLTHLSGWSLIQADGVSQLQKQYRFKTFRQALAFTNAVGEVAESAGHHPALLTEWGKVTVTWWTHAINGLHQNDFVMAAKTDAIAAQSVGLP</sequence>
<reference evidence="6" key="1">
    <citation type="submission" date="2018-04" db="EMBL/GenBank/DDBJ databases">
        <authorList>
            <person name="Cornet L."/>
        </authorList>
    </citation>
    <scope>NUCLEOTIDE SEQUENCE [LARGE SCALE GENOMIC DNA]</scope>
</reference>
<dbReference type="InterPro" id="IPR050376">
    <property type="entry name" value="Pterin-4-alpha-carb_dehyd"/>
</dbReference>
<evidence type="ECO:0000313" key="5">
    <source>
        <dbReference type="EMBL" id="PZO12211.1"/>
    </source>
</evidence>
<dbReference type="CDD" id="cd00913">
    <property type="entry name" value="PCD_DCoH_subfamily_a"/>
    <property type="match status" value="1"/>
</dbReference>
<evidence type="ECO:0000256" key="1">
    <source>
        <dbReference type="ARBA" id="ARBA00001554"/>
    </source>
</evidence>
<dbReference type="NCBIfam" id="NF002016">
    <property type="entry name" value="PRK00823.1-1"/>
    <property type="match status" value="1"/>
</dbReference>
<dbReference type="Gene3D" id="3.30.1360.20">
    <property type="entry name" value="Transcriptional coactivator/pterin dehydratase"/>
    <property type="match status" value="1"/>
</dbReference>
<comment type="caution">
    <text evidence="5">The sequence shown here is derived from an EMBL/GenBank/DDBJ whole genome shotgun (WGS) entry which is preliminary data.</text>
</comment>
<name>A0A2W4VJ28_9CYAN</name>
<evidence type="ECO:0000256" key="4">
    <source>
        <dbReference type="HAMAP-Rule" id="MF_00434"/>
    </source>
</evidence>